<comment type="caution">
    <text evidence="1">The sequence shown here is derived from an EMBL/GenBank/DDBJ whole genome shotgun (WGS) entry which is preliminary data.</text>
</comment>
<organism evidence="1 2">
    <name type="scientific">Planobispora rosea</name>
    <dbReference type="NCBI Taxonomy" id="35762"/>
    <lineage>
        <taxon>Bacteria</taxon>
        <taxon>Bacillati</taxon>
        <taxon>Actinomycetota</taxon>
        <taxon>Actinomycetes</taxon>
        <taxon>Streptosporangiales</taxon>
        <taxon>Streptosporangiaceae</taxon>
        <taxon>Planobispora</taxon>
    </lineage>
</organism>
<gene>
    <name evidence="1" type="ORF">Pro02_69770</name>
</gene>
<sequence length="371" mass="42802">MIEDGGYHAIKGFAFQFDTSLLEIFRNPGREVEIEGTQDFGIENYYTQVKNRSGKFTPSAVKESVVKLIKQHKRNPEFRFRLYCHFNDQESGTVRKLTIDELDSILGDKSGEYTESEKGIFLDRFHIEFSLNYEEQFDELLKLIIERYPGISVLQARVRHAMYVAHLRELVITKKSSDRIVTASELDGVAIEARSACFAEGYSHHFGNESYIKLLRENIRGSLRTVNIGNRLRFFCLEALNDNDNAHLIDVINIIKSKFYAKGHFSPMVAIRGIEDISGFKRDLWDSGVRFFDGSRFRDDVFRPYDFINSEPIGTEIRIIEGEQLSLLAPNTRVHHFFDFFRSSPASHTLQVKISYEMHVQATSDIGRILT</sequence>
<reference evidence="1" key="1">
    <citation type="submission" date="2021-01" db="EMBL/GenBank/DDBJ databases">
        <title>Whole genome shotgun sequence of Planobispora rosea NBRC 15558.</title>
        <authorList>
            <person name="Komaki H."/>
            <person name="Tamura T."/>
        </authorList>
    </citation>
    <scope>NUCLEOTIDE SEQUENCE</scope>
    <source>
        <strain evidence="1">NBRC 15558</strain>
    </source>
</reference>
<evidence type="ECO:0000313" key="1">
    <source>
        <dbReference type="EMBL" id="GIH88569.1"/>
    </source>
</evidence>
<dbReference type="Proteomes" id="UP000655044">
    <property type="component" value="Unassembled WGS sequence"/>
</dbReference>
<dbReference type="AlphaFoldDB" id="A0A8J3SBA5"/>
<accession>A0A8J3SBA5</accession>
<dbReference type="EMBL" id="BOOI01000084">
    <property type="protein sequence ID" value="GIH88569.1"/>
    <property type="molecule type" value="Genomic_DNA"/>
</dbReference>
<name>A0A8J3SBA5_PLARO</name>
<dbReference type="RefSeq" id="WP_189243198.1">
    <property type="nucleotide sequence ID" value="NZ_BMQP01000030.1"/>
</dbReference>
<evidence type="ECO:0000313" key="2">
    <source>
        <dbReference type="Proteomes" id="UP000655044"/>
    </source>
</evidence>
<protein>
    <submittedName>
        <fullName evidence="1">Uncharacterized protein</fullName>
    </submittedName>
</protein>
<proteinExistence type="predicted"/>
<keyword evidence="2" id="KW-1185">Reference proteome</keyword>